<evidence type="ECO:0000256" key="2">
    <source>
        <dbReference type="ARBA" id="ARBA00012543"/>
    </source>
</evidence>
<dbReference type="Pfam" id="PF03142">
    <property type="entry name" value="Chitin_synth_2"/>
    <property type="match status" value="1"/>
</dbReference>
<evidence type="ECO:0000256" key="5">
    <source>
        <dbReference type="ARBA" id="ARBA00022679"/>
    </source>
</evidence>
<feature type="transmembrane region" description="Helical" evidence="11">
    <location>
        <begin position="875"/>
        <end position="898"/>
    </location>
</feature>
<evidence type="ECO:0000256" key="3">
    <source>
        <dbReference type="ARBA" id="ARBA00022475"/>
    </source>
</evidence>
<reference evidence="13 14" key="1">
    <citation type="submission" date="2016-07" db="EMBL/GenBank/DDBJ databases">
        <title>Pervasive Adenine N6-methylation of Active Genes in Fungi.</title>
        <authorList>
            <consortium name="DOE Joint Genome Institute"/>
            <person name="Mondo S.J."/>
            <person name="Dannebaum R.O."/>
            <person name="Kuo R.C."/>
            <person name="Labutti K."/>
            <person name="Haridas S."/>
            <person name="Kuo A."/>
            <person name="Salamov A."/>
            <person name="Ahrendt S.R."/>
            <person name="Lipzen A."/>
            <person name="Sullivan W."/>
            <person name="Andreopoulos W.B."/>
            <person name="Clum A."/>
            <person name="Lindquist E."/>
            <person name="Daum C."/>
            <person name="Ramamoorthy G.K."/>
            <person name="Gryganskyi A."/>
            <person name="Culley D."/>
            <person name="Magnuson J.K."/>
            <person name="James T.Y."/>
            <person name="O'Malley M.A."/>
            <person name="Stajich J.E."/>
            <person name="Spatafora J.W."/>
            <person name="Visel A."/>
            <person name="Grigoriev I.V."/>
        </authorList>
    </citation>
    <scope>NUCLEOTIDE SEQUENCE [LARGE SCALE GENOMIC DNA]</scope>
    <source>
        <strain evidence="13 14">NRRL 1336</strain>
    </source>
</reference>
<feature type="transmembrane region" description="Helical" evidence="11">
    <location>
        <begin position="397"/>
        <end position="424"/>
    </location>
</feature>
<dbReference type="PANTHER" id="PTHR22914:SF41">
    <property type="entry name" value="CHITIN SYNTHASE 7"/>
    <property type="match status" value="1"/>
</dbReference>
<feature type="compositionally biased region" description="Low complexity" evidence="10">
    <location>
        <begin position="47"/>
        <end position="57"/>
    </location>
</feature>
<feature type="domain" description="Chitin synthase 4-like" evidence="12">
    <location>
        <begin position="299"/>
        <end position="384"/>
    </location>
</feature>
<dbReference type="GO" id="GO:0030428">
    <property type="term" value="C:cell septum"/>
    <property type="evidence" value="ECO:0007669"/>
    <property type="project" value="TreeGrafter"/>
</dbReference>
<accession>A0A1X2IWX0</accession>
<dbReference type="SUPFAM" id="SSF53448">
    <property type="entry name" value="Nucleotide-diphospho-sugar transferases"/>
    <property type="match status" value="1"/>
</dbReference>
<proteinExistence type="predicted"/>
<evidence type="ECO:0000256" key="7">
    <source>
        <dbReference type="ARBA" id="ARBA00022989"/>
    </source>
</evidence>
<feature type="transmembrane region" description="Helical" evidence="11">
    <location>
        <begin position="122"/>
        <end position="142"/>
    </location>
</feature>
<evidence type="ECO:0000256" key="9">
    <source>
        <dbReference type="ARBA" id="ARBA00023180"/>
    </source>
</evidence>
<comment type="caution">
    <text evidence="13">The sequence shown here is derived from an EMBL/GenBank/DDBJ whole genome shotgun (WGS) entry which is preliminary data.</text>
</comment>
<evidence type="ECO:0000259" key="12">
    <source>
        <dbReference type="Pfam" id="PF22997"/>
    </source>
</evidence>
<keyword evidence="3" id="KW-1003">Cell membrane</keyword>
<comment type="subcellular location">
    <subcellularLocation>
        <location evidence="1">Cell membrane</location>
        <topology evidence="1">Multi-pass membrane protein</topology>
    </subcellularLocation>
</comment>
<feature type="transmembrane region" description="Helical" evidence="11">
    <location>
        <begin position="162"/>
        <end position="184"/>
    </location>
</feature>
<keyword evidence="14" id="KW-1185">Reference proteome</keyword>
<keyword evidence="5" id="KW-0808">Transferase</keyword>
<dbReference type="OrthoDB" id="370884at2759"/>
<dbReference type="AlphaFoldDB" id="A0A1X2IWX0"/>
<dbReference type="GO" id="GO:0004100">
    <property type="term" value="F:chitin synthase activity"/>
    <property type="evidence" value="ECO:0007669"/>
    <property type="project" value="UniProtKB-EC"/>
</dbReference>
<evidence type="ECO:0000256" key="1">
    <source>
        <dbReference type="ARBA" id="ARBA00004651"/>
    </source>
</evidence>
<feature type="compositionally biased region" description="Pro residues" evidence="10">
    <location>
        <begin position="1132"/>
        <end position="1160"/>
    </location>
</feature>
<evidence type="ECO:0000256" key="10">
    <source>
        <dbReference type="SAM" id="MobiDB-lite"/>
    </source>
</evidence>
<sequence>MAHVRYQQQNPSTGNNPLPITPQDNANHHANFGYSTSTDIRYDQRQQHQQQQQQQQHSNPGNPLGRKPTTLGRAPTRRMVPGANSIANASQNIQRGRTLIRPDRYQEPTPLLTGKSTTNQGWFDPWVFVSRIVTFWALSPLLQMFGKTDKGMQQAWREKMTLCFLIACLGAFVAFITIGLSSVMCPPDQANNQQNYASYNDTVNKSLLGIAGWQFNISKAKPQKDVDFFDFNKVPGTDITNYFQHGKNIQECQDPVAQSFKAVTFDPCDHDNGYQGCPLGPLSPITFAQLQLVNSSRLVGFDWEQLAASNLSNYFVVDGNVLNMDPYINANPKPIPNDELDMLIRMILHQPFATGGRDATKYLFRRSELQSAINCLVQKYRAGHIDKSTPGCFVASVILYCSLGVVLSIVLARFFMALIFSWFISRKLSRAPPAAARSAPMTDIINDESNCQKTNAMMEMDNINRTPTSFVQVGNDLYTVMLITCYSENTEGIRATVESLSRTSYPDDRKLLFLIADGIITGSGETMSTPDMCLSLISFNPQRPDLQQPEPQSYIAVANGAKMHNCAKVYAGHYLCKGHKVPMILIVKCGNPDEQGKPKPGNRGKRDSQLILMNFFSRVTYNDRMTPLDYDLFQKITYLMGVTPDLFELVLMVDADTKVYSSSLRLLVNCMVNDNLIMGLCGETKIANKRDSWVTAIQVYEYFISHHLSKGFESVFGGVTCLPGCFSMYRLKARKGDGDWVPIITKPEIVQEYSQSTVDTLHQKNLLLLGEDRFLTTLMLRNFPYRKMVFTPQAVCKTIVPDEFGVLLSQRRRWINSTIHNLFELVLVRNLCGTFCFSMQFVVMMDLLGTLTLPVAIVLTVVLITNLAQVQITSFMVAVPLVLLIVVLFSPAFLILITTRKWVYLIWMGVYLLALPIWNFVLPVYSYWHFDDFSWGETRKVTGEVKGADDHGKTDGVFDPSKVPLKRWEDYERKRIRAYKRRERKLRELGPAYSPAMEENAGDIYATDKNDDVKNDQKQESQLGEQQQQQQQQQQPLQQQRQNSANEVSPVHYFDPSKEAPGRASSGYYPSYRPRPPSAPVPPRPPMKAQTLNNTPPTPRPQLRPQSPGYPAQQPQRPMYRPAPPQHSQQYPPRPSFQQPRPPRGAPRPPMISTPGPRPQAYPRQPNNNESAP</sequence>
<dbReference type="GO" id="GO:0006031">
    <property type="term" value="P:chitin biosynthetic process"/>
    <property type="evidence" value="ECO:0007669"/>
    <property type="project" value="TreeGrafter"/>
</dbReference>
<feature type="compositionally biased region" description="Basic and acidic residues" evidence="10">
    <location>
        <begin position="1007"/>
        <end position="1019"/>
    </location>
</feature>
<feature type="compositionally biased region" description="Low complexity" evidence="10">
    <location>
        <begin position="1062"/>
        <end position="1072"/>
    </location>
</feature>
<dbReference type="InterPro" id="IPR004835">
    <property type="entry name" value="Chitin_synth"/>
</dbReference>
<organism evidence="13 14">
    <name type="scientific">Absidia repens</name>
    <dbReference type="NCBI Taxonomy" id="90262"/>
    <lineage>
        <taxon>Eukaryota</taxon>
        <taxon>Fungi</taxon>
        <taxon>Fungi incertae sedis</taxon>
        <taxon>Mucoromycota</taxon>
        <taxon>Mucoromycotina</taxon>
        <taxon>Mucoromycetes</taxon>
        <taxon>Mucorales</taxon>
        <taxon>Cunninghamellaceae</taxon>
        <taxon>Absidia</taxon>
    </lineage>
</organism>
<name>A0A1X2IWX0_9FUNG</name>
<dbReference type="EMBL" id="MCGE01000003">
    <property type="protein sequence ID" value="ORZ22961.1"/>
    <property type="molecule type" value="Genomic_DNA"/>
</dbReference>
<keyword evidence="7 11" id="KW-1133">Transmembrane helix</keyword>
<feature type="compositionally biased region" description="Low complexity" evidence="10">
    <location>
        <begin position="1020"/>
        <end position="1042"/>
    </location>
</feature>
<keyword evidence="4" id="KW-0328">Glycosyltransferase</keyword>
<dbReference type="GO" id="GO:0005886">
    <property type="term" value="C:plasma membrane"/>
    <property type="evidence" value="ECO:0007669"/>
    <property type="project" value="UniProtKB-SubCell"/>
</dbReference>
<feature type="transmembrane region" description="Helical" evidence="11">
    <location>
        <begin position="847"/>
        <end position="868"/>
    </location>
</feature>
<evidence type="ECO:0000256" key="4">
    <source>
        <dbReference type="ARBA" id="ARBA00022676"/>
    </source>
</evidence>
<keyword evidence="9" id="KW-0325">Glycoprotein</keyword>
<feature type="region of interest" description="Disordered" evidence="10">
    <location>
        <begin position="1007"/>
        <end position="1173"/>
    </location>
</feature>
<feature type="region of interest" description="Disordered" evidence="10">
    <location>
        <begin position="1"/>
        <end position="83"/>
    </location>
</feature>
<dbReference type="STRING" id="90262.A0A1X2IWX0"/>
<protein>
    <recommendedName>
        <fullName evidence="2">chitin synthase</fullName>
        <ecNumber evidence="2">2.4.1.16</ecNumber>
    </recommendedName>
</protein>
<evidence type="ECO:0000313" key="13">
    <source>
        <dbReference type="EMBL" id="ORZ22961.1"/>
    </source>
</evidence>
<dbReference type="PANTHER" id="PTHR22914">
    <property type="entry name" value="CHITIN SYNTHASE"/>
    <property type="match status" value="1"/>
</dbReference>
<dbReference type="Pfam" id="PF22997">
    <property type="entry name" value="CHS4"/>
    <property type="match status" value="1"/>
</dbReference>
<feature type="transmembrane region" description="Helical" evidence="11">
    <location>
        <begin position="904"/>
        <end position="925"/>
    </location>
</feature>
<dbReference type="CDD" id="cd04190">
    <property type="entry name" value="Chitin_synth_C"/>
    <property type="match status" value="1"/>
</dbReference>
<dbReference type="Proteomes" id="UP000193560">
    <property type="component" value="Unassembled WGS sequence"/>
</dbReference>
<evidence type="ECO:0000256" key="6">
    <source>
        <dbReference type="ARBA" id="ARBA00022692"/>
    </source>
</evidence>
<evidence type="ECO:0000313" key="14">
    <source>
        <dbReference type="Proteomes" id="UP000193560"/>
    </source>
</evidence>
<keyword evidence="6 11" id="KW-0812">Transmembrane</keyword>
<dbReference type="InterPro" id="IPR029044">
    <property type="entry name" value="Nucleotide-diphossugar_trans"/>
</dbReference>
<evidence type="ECO:0000256" key="8">
    <source>
        <dbReference type="ARBA" id="ARBA00023136"/>
    </source>
</evidence>
<gene>
    <name evidence="13" type="ORF">BCR42DRAFT_366372</name>
</gene>
<dbReference type="EC" id="2.4.1.16" evidence="2"/>
<feature type="compositionally biased region" description="Polar residues" evidence="10">
    <location>
        <begin position="1"/>
        <end position="25"/>
    </location>
</feature>
<keyword evidence="8 11" id="KW-0472">Membrane</keyword>
<dbReference type="InterPro" id="IPR054295">
    <property type="entry name" value="CHS4-like_dom"/>
</dbReference>
<feature type="compositionally biased region" description="Pro residues" evidence="10">
    <location>
        <begin position="1073"/>
        <end position="1086"/>
    </location>
</feature>
<evidence type="ECO:0000256" key="11">
    <source>
        <dbReference type="SAM" id="Phobius"/>
    </source>
</evidence>